<sequence length="149" mass="16790">MRKWLFRARKQAKSPRVTGFCMALLLVASLSLTLGCTQGARVRPGEEFSIKVGEQVVVEGSNVRVSFQGIVEDSRCPQGMECFWEGGVIARLKIGNQEMDVEIVESQLPQEMIFGAYRMVILRILPARTSPEPPDAKEYQIFLKIELKE</sequence>
<evidence type="ECO:0000313" key="3">
    <source>
        <dbReference type="Proteomes" id="UP001461341"/>
    </source>
</evidence>
<evidence type="ECO:0000256" key="1">
    <source>
        <dbReference type="SAM" id="SignalP"/>
    </source>
</evidence>
<proteinExistence type="predicted"/>
<dbReference type="RefSeq" id="WP_369017724.1">
    <property type="nucleotide sequence ID" value="NZ_CP121689.1"/>
</dbReference>
<keyword evidence="1" id="KW-0732">Signal</keyword>
<name>A0ABZ2Y998_9BACT</name>
<gene>
    <name evidence="2" type="ORF">QBE54_08240</name>
</gene>
<organism evidence="2 3">
    <name type="scientific">Thermatribacter velox</name>
    <dbReference type="NCBI Taxonomy" id="3039681"/>
    <lineage>
        <taxon>Bacteria</taxon>
        <taxon>Pseudomonadati</taxon>
        <taxon>Atribacterota</taxon>
        <taxon>Atribacteria</taxon>
        <taxon>Atribacterales</taxon>
        <taxon>Thermatribacteraceae</taxon>
        <taxon>Thermatribacter</taxon>
    </lineage>
</organism>
<feature type="signal peptide" evidence="1">
    <location>
        <begin position="1"/>
        <end position="33"/>
    </location>
</feature>
<accession>A0ABZ2Y998</accession>
<evidence type="ECO:0000313" key="2">
    <source>
        <dbReference type="EMBL" id="WZL75575.1"/>
    </source>
</evidence>
<feature type="chain" id="PRO_5045231280" evidence="1">
    <location>
        <begin position="34"/>
        <end position="149"/>
    </location>
</feature>
<dbReference type="Proteomes" id="UP001461341">
    <property type="component" value="Chromosome"/>
</dbReference>
<dbReference type="EMBL" id="CP121689">
    <property type="protein sequence ID" value="WZL75575.1"/>
    <property type="molecule type" value="Genomic_DNA"/>
</dbReference>
<protein>
    <submittedName>
        <fullName evidence="2">Uncharacterized protein</fullName>
    </submittedName>
</protein>
<keyword evidence="3" id="KW-1185">Reference proteome</keyword>
<reference evidence="2 3" key="1">
    <citation type="submission" date="2023-03" db="EMBL/GenBank/DDBJ databases">
        <title>Novel Species.</title>
        <authorList>
            <person name="Ma S."/>
        </authorList>
    </citation>
    <scope>NUCLEOTIDE SEQUENCE [LARGE SCALE GENOMIC DNA]</scope>
    <source>
        <strain evidence="2 3">B11</strain>
    </source>
</reference>